<dbReference type="Proteomes" id="UP000749559">
    <property type="component" value="Unassembled WGS sequence"/>
</dbReference>
<dbReference type="GO" id="GO:0005615">
    <property type="term" value="C:extracellular space"/>
    <property type="evidence" value="ECO:0007669"/>
    <property type="project" value="TreeGrafter"/>
</dbReference>
<keyword evidence="3" id="KW-1185">Reference proteome</keyword>
<organism evidence="2 3">
    <name type="scientific">Owenia fusiformis</name>
    <name type="common">Polychaete worm</name>
    <dbReference type="NCBI Taxonomy" id="6347"/>
    <lineage>
        <taxon>Eukaryota</taxon>
        <taxon>Metazoa</taxon>
        <taxon>Spiralia</taxon>
        <taxon>Lophotrochozoa</taxon>
        <taxon>Annelida</taxon>
        <taxon>Polychaeta</taxon>
        <taxon>Sedentaria</taxon>
        <taxon>Canalipalpata</taxon>
        <taxon>Sabellida</taxon>
        <taxon>Oweniida</taxon>
        <taxon>Oweniidae</taxon>
        <taxon>Owenia</taxon>
    </lineage>
</organism>
<evidence type="ECO:0000313" key="2">
    <source>
        <dbReference type="EMBL" id="CAH1785171.1"/>
    </source>
</evidence>
<dbReference type="AlphaFoldDB" id="A0A8S4NWM2"/>
<sequence>MTNLSKCDTCDELYKKVEVAIRNATILREESDTLIAENNALIANLHRDNKDLREEVHNLAGNITTLTSNYDAIIHPSMKTYNDTGIWGKVDELTHKMTALITEKKELNSKVNDLIIVIENLGVSDENGTTLNGSSHHDSGSQQDDSLHDNITKLITDLNDLQEKICQYDTQLRESHAEFAANITLLTLDKNQLSETIDRLTENITNLSSETFAAREWSKSNGNMTDLSRCETCNGLRGEVHNLARNITALTLNYSNLHVNTNTCNITVIKSIVDELSKNFTAFKFNNIDLRTKVAELTERIDVGNVTGLNGHSQPASGLTQDVKVLHDNITELITDMNDMRGEMNRIAGLPMKLMNLSDSMTLLMLDNHHLNTKVDELTKNTTLNARHNEQTFIILDEKVNQIIDNMTEHKSVTDQITESVTNLTTENIKMNLNVDKIIHNVTVLTSDKDRLVENISDLMLNKHKLDETVEQLVHNTTAMKAAELELETNISILTHHKDEHVEHIEQMITNLTALRSEKDKLADRVVVLTSDYDKTTGTIDQIIGNITVLTSDKNELAENISGLALEKDDIKRGINQIIVNLTALTSEKVEINRYIKVINENISALILDKNELANNIIDLISNKEQINGDIEKIIVNVTTLTSEKDKLVENVTALTSDNEKLTSNVIDLTAQKEEMNRNIEKIIVNVTELTLDKDELANSIMNLQSEKDEISINIDEIAVNVTSLASDKDKFFENIIGLTLKTNEITEKLDQLVENVTSDKAEVVEKIQDLISHNSEQVEMVKEIIRNVSALTSDKDQLNEKVIALTSDKNEIDREVDQVTGNVTTLISYQKQLEEHVVALILENLKQNEKLEQITANVTDLTSDTNELNREVNTLTWNVTALILYKKHILSEKFENIKENITALGVTTNEQRRQMNSMATDLNFKVGNLEHTFHVVSTRVNNLAYTTYVRWGRTICPNSTTTLYEGITGGSHWEKTGGGAEYKCLPLQPQWGNFNDRTARYSALMYGVEYQVEAPDANPFLHTNAPSDSNSLNDREVPCVLCAVPRVTTLMIPARNTCPSGWTQEYKGYLMADYTEGHRTSWICVDEAPEAKEGRSRINDNQAMIYVVEAKCGSLPCSQYINGRELTCVVCTR</sequence>
<dbReference type="InterPro" id="IPR051077">
    <property type="entry name" value="Ca-dependent_lectin"/>
</dbReference>
<evidence type="ECO:0000256" key="1">
    <source>
        <dbReference type="SAM" id="Coils"/>
    </source>
</evidence>
<dbReference type="PANTHER" id="PTHR24024">
    <property type="entry name" value="PULMONARY SURFACTANT-ASSOCIATED PROTEIN A"/>
    <property type="match status" value="1"/>
</dbReference>
<feature type="coiled-coil region" evidence="1">
    <location>
        <begin position="645"/>
        <end position="714"/>
    </location>
</feature>
<comment type="caution">
    <text evidence="2">The sequence shown here is derived from an EMBL/GenBank/DDBJ whole genome shotgun (WGS) entry which is preliminary data.</text>
</comment>
<dbReference type="EMBL" id="CAIIXF020000005">
    <property type="protein sequence ID" value="CAH1785171.1"/>
    <property type="molecule type" value="Genomic_DNA"/>
</dbReference>
<gene>
    <name evidence="2" type="ORF">OFUS_LOCUS11271</name>
</gene>
<protein>
    <submittedName>
        <fullName evidence="2">Uncharacterized protein</fullName>
    </submittedName>
</protein>
<dbReference type="OrthoDB" id="6127486at2759"/>
<feature type="coiled-coil region" evidence="1">
    <location>
        <begin position="782"/>
        <end position="816"/>
    </location>
</feature>
<proteinExistence type="predicted"/>
<evidence type="ECO:0000313" key="3">
    <source>
        <dbReference type="Proteomes" id="UP000749559"/>
    </source>
</evidence>
<accession>A0A8S4NWM2</accession>
<dbReference type="PANTHER" id="PTHR24024:SF18">
    <property type="entry name" value="SHORT-CHAIN COLLAGEN C4-LIKE"/>
    <property type="match status" value="1"/>
</dbReference>
<keyword evidence="1" id="KW-0175">Coiled coil</keyword>
<feature type="coiled-coil region" evidence="1">
    <location>
        <begin position="35"/>
        <end position="110"/>
    </location>
</feature>
<name>A0A8S4NWM2_OWEFU</name>
<reference evidence="2" key="1">
    <citation type="submission" date="2022-03" db="EMBL/GenBank/DDBJ databases">
        <authorList>
            <person name="Martin C."/>
        </authorList>
    </citation>
    <scope>NUCLEOTIDE SEQUENCE</scope>
</reference>
<feature type="coiled-coil region" evidence="1">
    <location>
        <begin position="183"/>
        <end position="210"/>
    </location>
</feature>